<organism evidence="1 2">
    <name type="scientific">Streptomyces ossamyceticus</name>
    <dbReference type="NCBI Taxonomy" id="249581"/>
    <lineage>
        <taxon>Bacteria</taxon>
        <taxon>Bacillati</taxon>
        <taxon>Actinomycetota</taxon>
        <taxon>Actinomycetes</taxon>
        <taxon>Kitasatosporales</taxon>
        <taxon>Streptomycetaceae</taxon>
        <taxon>Streptomyces</taxon>
    </lineage>
</organism>
<dbReference type="EMBL" id="JBEXPZ010000051">
    <property type="protein sequence ID" value="MET9849336.1"/>
    <property type="molecule type" value="Genomic_DNA"/>
</dbReference>
<dbReference type="Proteomes" id="UP001550210">
    <property type="component" value="Unassembled WGS sequence"/>
</dbReference>
<evidence type="ECO:0000313" key="1">
    <source>
        <dbReference type="EMBL" id="MET9849336.1"/>
    </source>
</evidence>
<dbReference type="RefSeq" id="WP_055518177.1">
    <property type="nucleotide sequence ID" value="NZ_JBEGHN010000002.1"/>
</dbReference>
<evidence type="ECO:0000313" key="2">
    <source>
        <dbReference type="Proteomes" id="UP001550210"/>
    </source>
</evidence>
<reference evidence="1 2" key="1">
    <citation type="submission" date="2024-06" db="EMBL/GenBank/DDBJ databases">
        <title>The Natural Products Discovery Center: Release of the First 8490 Sequenced Strains for Exploring Actinobacteria Biosynthetic Diversity.</title>
        <authorList>
            <person name="Kalkreuter E."/>
            <person name="Kautsar S.A."/>
            <person name="Yang D."/>
            <person name="Bader C.D."/>
            <person name="Teijaro C.N."/>
            <person name="Fluegel L."/>
            <person name="Davis C.M."/>
            <person name="Simpson J.R."/>
            <person name="Lauterbach L."/>
            <person name="Steele A.D."/>
            <person name="Gui C."/>
            <person name="Meng S."/>
            <person name="Li G."/>
            <person name="Viehrig K."/>
            <person name="Ye F."/>
            <person name="Su P."/>
            <person name="Kiefer A.F."/>
            <person name="Nichols A."/>
            <person name="Cepeda A.J."/>
            <person name="Yan W."/>
            <person name="Fan B."/>
            <person name="Jiang Y."/>
            <person name="Adhikari A."/>
            <person name="Zheng C.-J."/>
            <person name="Schuster L."/>
            <person name="Cowan T.M."/>
            <person name="Smanski M.J."/>
            <person name="Chevrette M.G."/>
            <person name="De Carvalho L.P.S."/>
            <person name="Shen B."/>
        </authorList>
    </citation>
    <scope>NUCLEOTIDE SEQUENCE [LARGE SCALE GENOMIC DNA]</scope>
    <source>
        <strain evidence="1 2">NPDC006434</strain>
    </source>
</reference>
<accession>A0ABV2V685</accession>
<keyword evidence="2" id="KW-1185">Reference proteome</keyword>
<name>A0ABV2V685_9ACTN</name>
<gene>
    <name evidence="1" type="ORF">ABZZ21_33265</name>
</gene>
<sequence length="175" mass="19567">MRDAYGVLSDAELRKAFDVWGCYLDARTGEDEEVRGRLRSMLESARTAADEGDAAVARARVSEMYDEARRAALPWAPPLPRPWEADDQTRDYVKDTPGHTLPPALRDRLDLIALHLRVTGRRLRSAPGIDAATRQDVFYLMGRATLALDLAHPAAAQRELDRLTALARRCGVERT</sequence>
<comment type="caution">
    <text evidence="1">The sequence shown here is derived from an EMBL/GenBank/DDBJ whole genome shotgun (WGS) entry which is preliminary data.</text>
</comment>
<protein>
    <submittedName>
        <fullName evidence="1">Uncharacterized protein</fullName>
    </submittedName>
</protein>
<proteinExistence type="predicted"/>